<dbReference type="EMBL" id="AXCM01007225">
    <property type="status" value="NOT_ANNOTATED_CDS"/>
    <property type="molecule type" value="Genomic_DNA"/>
</dbReference>
<keyword evidence="3" id="KW-1185">Reference proteome</keyword>
<evidence type="ECO:0000313" key="3">
    <source>
        <dbReference type="Proteomes" id="UP000075883"/>
    </source>
</evidence>
<sequence length="114" mass="13156">MKTKKTKQQETEPEKRKSASEFTAHHITLVREQLQPIQVAPALQRVERVQYGTNDRLIAGVVQQRVPVRVHDRKELLRLYDGAILLIRQGSGIRLDEILPVVVQYIVQQLEQPV</sequence>
<dbReference type="EnsemblMetazoa" id="ACUA018517-RA">
    <property type="protein sequence ID" value="ACUA018517-PA"/>
    <property type="gene ID" value="ACUA018517"/>
</dbReference>
<name>A0A182MHP1_9DIPT</name>
<proteinExistence type="predicted"/>
<protein>
    <submittedName>
        <fullName evidence="2">Uncharacterized protein</fullName>
    </submittedName>
</protein>
<evidence type="ECO:0000313" key="2">
    <source>
        <dbReference type="EnsemblMetazoa" id="ACUA018517-PA"/>
    </source>
</evidence>
<dbReference type="AlphaFoldDB" id="A0A182MHP1"/>
<feature type="compositionally biased region" description="Basic and acidic residues" evidence="1">
    <location>
        <begin position="7"/>
        <end position="19"/>
    </location>
</feature>
<reference evidence="2" key="2">
    <citation type="submission" date="2020-05" db="UniProtKB">
        <authorList>
            <consortium name="EnsemblMetazoa"/>
        </authorList>
    </citation>
    <scope>IDENTIFICATION</scope>
    <source>
        <strain evidence="2">A-37</strain>
    </source>
</reference>
<dbReference type="VEuPathDB" id="VectorBase:ACUA018517"/>
<evidence type="ECO:0000256" key="1">
    <source>
        <dbReference type="SAM" id="MobiDB-lite"/>
    </source>
</evidence>
<organism evidence="2 3">
    <name type="scientific">Anopheles culicifacies</name>
    <dbReference type="NCBI Taxonomy" id="139723"/>
    <lineage>
        <taxon>Eukaryota</taxon>
        <taxon>Metazoa</taxon>
        <taxon>Ecdysozoa</taxon>
        <taxon>Arthropoda</taxon>
        <taxon>Hexapoda</taxon>
        <taxon>Insecta</taxon>
        <taxon>Pterygota</taxon>
        <taxon>Neoptera</taxon>
        <taxon>Endopterygota</taxon>
        <taxon>Diptera</taxon>
        <taxon>Nematocera</taxon>
        <taxon>Culicoidea</taxon>
        <taxon>Culicidae</taxon>
        <taxon>Anophelinae</taxon>
        <taxon>Anopheles</taxon>
        <taxon>culicifacies species complex</taxon>
    </lineage>
</organism>
<dbReference type="Proteomes" id="UP000075883">
    <property type="component" value="Unassembled WGS sequence"/>
</dbReference>
<reference evidence="3" key="1">
    <citation type="submission" date="2013-09" db="EMBL/GenBank/DDBJ databases">
        <title>The Genome Sequence of Anopheles culicifacies species A.</title>
        <authorList>
            <consortium name="The Broad Institute Genomics Platform"/>
            <person name="Neafsey D.E."/>
            <person name="Besansky N."/>
            <person name="Howell P."/>
            <person name="Walton C."/>
            <person name="Young S.K."/>
            <person name="Zeng Q."/>
            <person name="Gargeya S."/>
            <person name="Fitzgerald M."/>
            <person name="Haas B."/>
            <person name="Abouelleil A."/>
            <person name="Allen A.W."/>
            <person name="Alvarado L."/>
            <person name="Arachchi H.M."/>
            <person name="Berlin A.M."/>
            <person name="Chapman S.B."/>
            <person name="Gainer-Dewar J."/>
            <person name="Goldberg J."/>
            <person name="Griggs A."/>
            <person name="Gujja S."/>
            <person name="Hansen M."/>
            <person name="Howarth C."/>
            <person name="Imamovic A."/>
            <person name="Ireland A."/>
            <person name="Larimer J."/>
            <person name="McCowan C."/>
            <person name="Murphy C."/>
            <person name="Pearson M."/>
            <person name="Poon T.W."/>
            <person name="Priest M."/>
            <person name="Roberts A."/>
            <person name="Saif S."/>
            <person name="Shea T."/>
            <person name="Sisk P."/>
            <person name="Sykes S."/>
            <person name="Wortman J."/>
            <person name="Nusbaum C."/>
            <person name="Birren B."/>
        </authorList>
    </citation>
    <scope>NUCLEOTIDE SEQUENCE [LARGE SCALE GENOMIC DNA]</scope>
    <source>
        <strain evidence="3">A-37</strain>
    </source>
</reference>
<accession>A0A182MHP1</accession>
<feature type="region of interest" description="Disordered" evidence="1">
    <location>
        <begin position="1"/>
        <end position="22"/>
    </location>
</feature>